<dbReference type="Pfam" id="PF10516">
    <property type="entry name" value="SHNi-TPR"/>
    <property type="match status" value="1"/>
</dbReference>
<dbReference type="InterPro" id="IPR051730">
    <property type="entry name" value="NASP-like"/>
</dbReference>
<dbReference type="GO" id="GO:0034080">
    <property type="term" value="P:CENP-A containing chromatin assembly"/>
    <property type="evidence" value="ECO:0007669"/>
    <property type="project" value="TreeGrafter"/>
</dbReference>
<evidence type="ECO:0000313" key="11">
    <source>
        <dbReference type="Proteomes" id="UP000646548"/>
    </source>
</evidence>
<proteinExistence type="inferred from homology"/>
<organism evidence="10 11">
    <name type="scientific">Oryzias melastigma</name>
    <name type="common">Marine medaka</name>
    <dbReference type="NCBI Taxonomy" id="30732"/>
    <lineage>
        <taxon>Eukaryota</taxon>
        <taxon>Metazoa</taxon>
        <taxon>Chordata</taxon>
        <taxon>Craniata</taxon>
        <taxon>Vertebrata</taxon>
        <taxon>Euteleostomi</taxon>
        <taxon>Actinopterygii</taxon>
        <taxon>Neopterygii</taxon>
        <taxon>Teleostei</taxon>
        <taxon>Neoteleostei</taxon>
        <taxon>Acanthomorphata</taxon>
        <taxon>Ovalentaria</taxon>
        <taxon>Atherinomorphae</taxon>
        <taxon>Beloniformes</taxon>
        <taxon>Adrianichthyidae</taxon>
        <taxon>Oryziinae</taxon>
        <taxon>Oryzias</taxon>
    </lineage>
</organism>
<dbReference type="InterPro" id="IPR011990">
    <property type="entry name" value="TPR-like_helical_dom_sf"/>
</dbReference>
<dbReference type="GO" id="GO:0005654">
    <property type="term" value="C:nucleoplasm"/>
    <property type="evidence" value="ECO:0007669"/>
    <property type="project" value="TreeGrafter"/>
</dbReference>
<dbReference type="Gene3D" id="1.25.40.10">
    <property type="entry name" value="Tetratricopeptide repeat domain"/>
    <property type="match status" value="1"/>
</dbReference>
<comment type="similarity">
    <text evidence="2">Belongs to the NASP family.</text>
</comment>
<feature type="compositionally biased region" description="Basic and acidic residues" evidence="8">
    <location>
        <begin position="220"/>
        <end position="235"/>
    </location>
</feature>
<evidence type="ECO:0000256" key="2">
    <source>
        <dbReference type="ARBA" id="ARBA00008402"/>
    </source>
</evidence>
<dbReference type="PROSITE" id="PS50005">
    <property type="entry name" value="TPR"/>
    <property type="match status" value="1"/>
</dbReference>
<feature type="domain" description="Tetratricopeptide SHNi-TPR" evidence="9">
    <location>
        <begin position="301"/>
        <end position="334"/>
    </location>
</feature>
<evidence type="ECO:0000256" key="5">
    <source>
        <dbReference type="ARBA" id="ARBA00023242"/>
    </source>
</evidence>
<feature type="region of interest" description="Disordered" evidence="8">
    <location>
        <begin position="181"/>
        <end position="267"/>
    </location>
</feature>
<comment type="caution">
    <text evidence="10">The sequence shown here is derived from an EMBL/GenBank/DDBJ whole genome shotgun (WGS) entry which is preliminary data.</text>
</comment>
<feature type="coiled-coil region" evidence="7">
    <location>
        <begin position="359"/>
        <end position="416"/>
    </location>
</feature>
<dbReference type="EMBL" id="WKFB01000569">
    <property type="protein sequence ID" value="KAF6719736.1"/>
    <property type="molecule type" value="Genomic_DNA"/>
</dbReference>
<reference evidence="10" key="1">
    <citation type="journal article" name="BMC Genomics">
        <title>Long-read sequencing and de novo genome assembly of marine medaka (Oryzias melastigma).</title>
        <authorList>
            <person name="Liang P."/>
            <person name="Saqib H.S.A."/>
            <person name="Ni X."/>
            <person name="Shen Y."/>
        </authorList>
    </citation>
    <scope>NUCLEOTIDE SEQUENCE</scope>
    <source>
        <strain evidence="10">Bigg-433</strain>
    </source>
</reference>
<evidence type="ECO:0000256" key="3">
    <source>
        <dbReference type="ARBA" id="ARBA00022737"/>
    </source>
</evidence>
<dbReference type="SUPFAM" id="SSF48452">
    <property type="entry name" value="TPR-like"/>
    <property type="match status" value="1"/>
</dbReference>
<feature type="compositionally biased region" description="Acidic residues" evidence="8">
    <location>
        <begin position="238"/>
        <end position="253"/>
    </location>
</feature>
<name>A0A834F3A3_ORYME</name>
<dbReference type="AlphaFoldDB" id="A0A834F3A3"/>
<sequence>MNSRRLIGCQVESSLFKAVTQRNQQDQRLRGNEDMIVACRTHEQAQVNKQSRVKICTENSRAAPQDRKSTGKRRIISRQIETAAFLFNGARGAVRSLSFTLSASISEDHMEEANKLIGAGKKFLVMGKAVEAVSALQEACGMLAKQYGDTADECGEAFLWCGKALLDLARMENSVLGNALEGVPEEDEDEDKPKDSNVESTEGIDEEARDELRVQVYDAMAEKKNEEEEKADKGQSEGGEEPAEDEDEMEEQADGAAAEKDSEDEEVGNLQLAWEMLEVAKSIYKRKDAKEDQLMAAQAHLKLGEVSAESGNYTQALEDFQECLKLQVKHLEADSRLLAETHYQLGLTYSLNLQYSPAIEALNSSISVIKSRLEKLEELLKNAEGPEALPGERKEMEELKALLPEIQEKVEDATEGLKLVKATVGGEQQDGGALVNGGASSSSANGTLSNGGQTSAVPVSNISHLVRKKRKPEESPVKENDVKKAKQDQEPDAAASGDQNGHVDEMEVAK</sequence>
<evidence type="ECO:0000256" key="4">
    <source>
        <dbReference type="ARBA" id="ARBA00022803"/>
    </source>
</evidence>
<keyword evidence="7" id="KW-0175">Coiled coil</keyword>
<dbReference type="Proteomes" id="UP000646548">
    <property type="component" value="Unassembled WGS sequence"/>
</dbReference>
<accession>A0A834F3A3</accession>
<feature type="repeat" description="TPR" evidence="6">
    <location>
        <begin position="297"/>
        <end position="330"/>
    </location>
</feature>
<evidence type="ECO:0000313" key="10">
    <source>
        <dbReference type="EMBL" id="KAF6719736.1"/>
    </source>
</evidence>
<keyword evidence="5" id="KW-0539">Nucleus</keyword>
<feature type="compositionally biased region" description="Low complexity" evidence="8">
    <location>
        <begin position="431"/>
        <end position="452"/>
    </location>
</feature>
<dbReference type="SMART" id="SM00028">
    <property type="entry name" value="TPR"/>
    <property type="match status" value="2"/>
</dbReference>
<dbReference type="GO" id="GO:0006335">
    <property type="term" value="P:DNA replication-dependent chromatin assembly"/>
    <property type="evidence" value="ECO:0007669"/>
    <property type="project" value="TreeGrafter"/>
</dbReference>
<comment type="subcellular location">
    <subcellularLocation>
        <location evidence="1">Nucleus</location>
    </subcellularLocation>
</comment>
<evidence type="ECO:0000259" key="9">
    <source>
        <dbReference type="Pfam" id="PF10516"/>
    </source>
</evidence>
<feature type="compositionally biased region" description="Polar residues" evidence="8">
    <location>
        <begin position="453"/>
        <end position="463"/>
    </location>
</feature>
<evidence type="ECO:0000256" key="8">
    <source>
        <dbReference type="SAM" id="MobiDB-lite"/>
    </source>
</evidence>
<feature type="compositionally biased region" description="Basic and acidic residues" evidence="8">
    <location>
        <begin position="471"/>
        <end position="489"/>
    </location>
</feature>
<feature type="region of interest" description="Disordered" evidence="8">
    <location>
        <begin position="428"/>
        <end position="510"/>
    </location>
</feature>
<evidence type="ECO:0000256" key="1">
    <source>
        <dbReference type="ARBA" id="ARBA00004123"/>
    </source>
</evidence>
<protein>
    <submittedName>
        <fullName evidence="10">Nuclear autoantigenic sperm protein</fullName>
    </submittedName>
</protein>
<evidence type="ECO:0000256" key="6">
    <source>
        <dbReference type="PROSITE-ProRule" id="PRU00339"/>
    </source>
</evidence>
<gene>
    <name evidence="10" type="ORF">FQA47_014736</name>
</gene>
<evidence type="ECO:0000256" key="7">
    <source>
        <dbReference type="SAM" id="Coils"/>
    </source>
</evidence>
<keyword evidence="4 6" id="KW-0802">TPR repeat</keyword>
<dbReference type="InterPro" id="IPR019734">
    <property type="entry name" value="TPR_rpt"/>
</dbReference>
<dbReference type="PANTHER" id="PTHR15081:SF1">
    <property type="entry name" value="NUCLEAR AUTOANTIGENIC SPERM PROTEIN"/>
    <property type="match status" value="1"/>
</dbReference>
<keyword evidence="3" id="KW-0677">Repeat</keyword>
<dbReference type="PANTHER" id="PTHR15081">
    <property type="entry name" value="NUCLEAR AUTOANTIGENIC SPERM PROTEIN NASP -RELATED"/>
    <property type="match status" value="1"/>
</dbReference>
<dbReference type="InterPro" id="IPR019544">
    <property type="entry name" value="Tetratricopeptide_SHNi-TPR_dom"/>
</dbReference>
<dbReference type="GO" id="GO:0042393">
    <property type="term" value="F:histone binding"/>
    <property type="evidence" value="ECO:0007669"/>
    <property type="project" value="TreeGrafter"/>
</dbReference>
<feature type="compositionally biased region" description="Basic and acidic residues" evidence="8">
    <location>
        <begin position="501"/>
        <end position="510"/>
    </location>
</feature>